<dbReference type="AlphaFoldDB" id="Q0EYW9"/>
<keyword evidence="2" id="KW-0285">Flavoprotein</keyword>
<keyword evidence="4" id="KW-0560">Oxidoreductase</keyword>
<dbReference type="InterPro" id="IPR016171">
    <property type="entry name" value="Vanillyl_alc_oxidase_C-sub2"/>
</dbReference>
<dbReference type="Pfam" id="PF01565">
    <property type="entry name" value="FAD_binding_4"/>
    <property type="match status" value="1"/>
</dbReference>
<organism evidence="6 7">
    <name type="scientific">Mariprofundus ferrooxydans PV-1</name>
    <dbReference type="NCBI Taxonomy" id="314345"/>
    <lineage>
        <taxon>Bacteria</taxon>
        <taxon>Pseudomonadati</taxon>
        <taxon>Pseudomonadota</taxon>
        <taxon>Candidatius Mariprofundia</taxon>
        <taxon>Mariprofundales</taxon>
        <taxon>Mariprofundaceae</taxon>
        <taxon>Mariprofundus</taxon>
    </lineage>
</organism>
<evidence type="ECO:0000259" key="5">
    <source>
        <dbReference type="PROSITE" id="PS51387"/>
    </source>
</evidence>
<dbReference type="SUPFAM" id="SSF55103">
    <property type="entry name" value="FAD-linked oxidases, C-terminal domain"/>
    <property type="match status" value="1"/>
</dbReference>
<dbReference type="InterPro" id="IPR036318">
    <property type="entry name" value="FAD-bd_PCMH-like_sf"/>
</dbReference>
<dbReference type="PANTHER" id="PTHR11748">
    <property type="entry name" value="D-LACTATE DEHYDROGENASE"/>
    <property type="match status" value="1"/>
</dbReference>
<dbReference type="Gene3D" id="1.10.45.10">
    <property type="entry name" value="Vanillyl-alcohol Oxidase, Chain A, domain 4"/>
    <property type="match status" value="1"/>
</dbReference>
<dbReference type="InterPro" id="IPR006094">
    <property type="entry name" value="Oxid_FAD_bind_N"/>
</dbReference>
<name>Q0EYW9_9PROT</name>
<feature type="domain" description="FAD-binding PCMH-type" evidence="5">
    <location>
        <begin position="1"/>
        <end position="171"/>
    </location>
</feature>
<comment type="cofactor">
    <cofactor evidence="1">
        <name>FAD</name>
        <dbReference type="ChEBI" id="CHEBI:57692"/>
    </cofactor>
</comment>
<protein>
    <submittedName>
        <fullName evidence="6">Glycolate oxidase, GlcE subunit</fullName>
    </submittedName>
</protein>
<dbReference type="Proteomes" id="UP000005297">
    <property type="component" value="Unassembled WGS sequence"/>
</dbReference>
<sequence length="354" mass="37909">MQADRSNELREHVAEAYARQTPLCITSSGSKAGLGRPVNAAQLEVAAHRGVTHHEPTELVLTARAGTPLAEIEQLLAAHDQMLPFEPPHLGESATLGGSIACNLSGPRRPYTGAVRDFVLGCRIINGKGEVLHFGGEVMKNVAGYDASRLMAGAQGTLGVLLDISLKVLPVPACEMTMVCSCSAAEALQQMNRLAGQPLPLSASAWVEGVLYLRFSGSDSAMLAIPGRVPGEVLGNAEARSFWLELRERQLPFFMASGVWRIALPQAAAQPSIAGRWLLEWGGAQRWLHSDAPVDKVQTAAAALGGHATLLRRGEHPRALLHPLAPELMHVHRRLKQAFDPAGILNPGRLYEGL</sequence>
<dbReference type="Pfam" id="PF02913">
    <property type="entry name" value="FAD-oxidase_C"/>
    <property type="match status" value="1"/>
</dbReference>
<comment type="caution">
    <text evidence="6">The sequence shown here is derived from an EMBL/GenBank/DDBJ whole genome shotgun (WGS) entry which is preliminary data.</text>
</comment>
<gene>
    <name evidence="6" type="ORF">SPV1_08471</name>
</gene>
<proteinExistence type="predicted"/>
<dbReference type="SUPFAM" id="SSF56176">
    <property type="entry name" value="FAD-binding/transporter-associated domain-like"/>
    <property type="match status" value="1"/>
</dbReference>
<dbReference type="GO" id="GO:0016491">
    <property type="term" value="F:oxidoreductase activity"/>
    <property type="evidence" value="ECO:0007669"/>
    <property type="project" value="UniProtKB-KW"/>
</dbReference>
<evidence type="ECO:0000256" key="3">
    <source>
        <dbReference type="ARBA" id="ARBA00022827"/>
    </source>
</evidence>
<evidence type="ECO:0000313" key="7">
    <source>
        <dbReference type="Proteomes" id="UP000005297"/>
    </source>
</evidence>
<dbReference type="PROSITE" id="PS51387">
    <property type="entry name" value="FAD_PCMH"/>
    <property type="match status" value="1"/>
</dbReference>
<dbReference type="InterPro" id="IPR016166">
    <property type="entry name" value="FAD-bd_PCMH"/>
</dbReference>
<dbReference type="PANTHER" id="PTHR11748:SF103">
    <property type="entry name" value="GLYCOLATE OXIDASE SUBUNIT GLCE"/>
    <property type="match status" value="1"/>
</dbReference>
<dbReference type="FunCoup" id="Q0EYW9">
    <property type="interactions" value="14"/>
</dbReference>
<dbReference type="OrthoDB" id="9811557at2"/>
<accession>Q0EYW9</accession>
<dbReference type="eggNOG" id="COG0277">
    <property type="taxonomic scope" value="Bacteria"/>
</dbReference>
<dbReference type="InterPro" id="IPR016164">
    <property type="entry name" value="FAD-linked_Oxase-like_C"/>
</dbReference>
<dbReference type="HOGENOM" id="CLU_017779_0_0_0"/>
<dbReference type="InterPro" id="IPR004113">
    <property type="entry name" value="FAD-bd_oxidored_4_C"/>
</dbReference>
<keyword evidence="3" id="KW-0274">FAD</keyword>
<dbReference type="STRING" id="314344.AL013_03280"/>
<dbReference type="InParanoid" id="Q0EYW9"/>
<dbReference type="EMBL" id="AATS01000008">
    <property type="protein sequence ID" value="EAU54438.1"/>
    <property type="molecule type" value="Genomic_DNA"/>
</dbReference>
<dbReference type="Gene3D" id="3.30.465.10">
    <property type="match status" value="1"/>
</dbReference>
<dbReference type="RefSeq" id="WP_009849218.1">
    <property type="nucleotide sequence ID" value="NZ_DS022294.1"/>
</dbReference>
<dbReference type="InterPro" id="IPR016169">
    <property type="entry name" value="FAD-bd_PCMH_sub2"/>
</dbReference>
<evidence type="ECO:0000256" key="4">
    <source>
        <dbReference type="ARBA" id="ARBA00023002"/>
    </source>
</evidence>
<keyword evidence="7" id="KW-1185">Reference proteome</keyword>
<evidence type="ECO:0000313" key="6">
    <source>
        <dbReference type="EMBL" id="EAU54438.1"/>
    </source>
</evidence>
<dbReference type="NCBIfam" id="NF008439">
    <property type="entry name" value="PRK11282.1"/>
    <property type="match status" value="1"/>
</dbReference>
<evidence type="ECO:0000256" key="2">
    <source>
        <dbReference type="ARBA" id="ARBA00022630"/>
    </source>
</evidence>
<evidence type="ECO:0000256" key="1">
    <source>
        <dbReference type="ARBA" id="ARBA00001974"/>
    </source>
</evidence>
<reference evidence="6 7" key="1">
    <citation type="submission" date="2006-09" db="EMBL/GenBank/DDBJ databases">
        <authorList>
            <person name="Emerson D."/>
            <person name="Ferriera S."/>
            <person name="Johnson J."/>
            <person name="Kravitz S."/>
            <person name="Halpern A."/>
            <person name="Remington K."/>
            <person name="Beeson K."/>
            <person name="Tran B."/>
            <person name="Rogers Y.-H."/>
            <person name="Friedman R."/>
            <person name="Venter J.C."/>
        </authorList>
    </citation>
    <scope>NUCLEOTIDE SEQUENCE [LARGE SCALE GENOMIC DNA]</scope>
    <source>
        <strain evidence="6 7">PV-1</strain>
    </source>
</reference>
<dbReference type="GO" id="GO:0071949">
    <property type="term" value="F:FAD binding"/>
    <property type="evidence" value="ECO:0007669"/>
    <property type="project" value="InterPro"/>
</dbReference>